<comment type="caution">
    <text evidence="1">The sequence shown here is derived from an EMBL/GenBank/DDBJ whole genome shotgun (WGS) entry which is preliminary data.</text>
</comment>
<dbReference type="EMBL" id="MZGV01000018">
    <property type="protein sequence ID" value="OPJ61920.1"/>
    <property type="molecule type" value="Genomic_DNA"/>
</dbReference>
<dbReference type="STRING" id="1450648.CLORY_20120"/>
<reference evidence="1 2" key="1">
    <citation type="submission" date="2017-03" db="EMBL/GenBank/DDBJ databases">
        <title>Genome sequence of Clostridium oryzae DSM 28571.</title>
        <authorList>
            <person name="Poehlein A."/>
            <person name="Daniel R."/>
        </authorList>
    </citation>
    <scope>NUCLEOTIDE SEQUENCE [LARGE SCALE GENOMIC DNA]</scope>
    <source>
        <strain evidence="1 2">DSM 28571</strain>
    </source>
</reference>
<protein>
    <recommendedName>
        <fullName evidence="3">MORN repeat variant</fullName>
    </recommendedName>
</protein>
<dbReference type="AlphaFoldDB" id="A0A1V4IQ22"/>
<dbReference type="OrthoDB" id="594021at2"/>
<accession>A0A1V4IQ22</accession>
<evidence type="ECO:0008006" key="3">
    <source>
        <dbReference type="Google" id="ProtNLM"/>
    </source>
</evidence>
<evidence type="ECO:0000313" key="1">
    <source>
        <dbReference type="EMBL" id="OPJ61920.1"/>
    </source>
</evidence>
<name>A0A1V4IQ22_9CLOT</name>
<dbReference type="Proteomes" id="UP000190080">
    <property type="component" value="Unassembled WGS sequence"/>
</dbReference>
<sequence>MSNKIFHTLYGIIEQPLFFELYSSGKLKSCILNRMFQLSTDYGKFVPQYENAGIRRKNTCSLSFYENGMIKSVSLQTQTPVVTKYGVIPAEYITFYDTGEIKRIFPLNGKLSAYWDEDDEKELADDISFNLSCGSFNNKIIGFYFYKAGDIKSVTLWPKEKAKISTSQGILPVRIGFSLYENGSIKTLEPQLPIDIKTPIGVVKAFNNKVLGLNGDINSLSFYSDGRIKSLTSTSNIIIVLYKDKIMYQFMPELNPSILGEDELELSPLLIEFKDNKVIFNNDISMEIDKYSFTIERYTFSIKNSCKNCNSCNGCK</sequence>
<evidence type="ECO:0000313" key="2">
    <source>
        <dbReference type="Proteomes" id="UP000190080"/>
    </source>
</evidence>
<dbReference type="RefSeq" id="WP_079423863.1">
    <property type="nucleotide sequence ID" value="NZ_MZGV01000018.1"/>
</dbReference>
<proteinExistence type="predicted"/>
<keyword evidence="2" id="KW-1185">Reference proteome</keyword>
<organism evidence="1 2">
    <name type="scientific">Clostridium oryzae</name>
    <dbReference type="NCBI Taxonomy" id="1450648"/>
    <lineage>
        <taxon>Bacteria</taxon>
        <taxon>Bacillati</taxon>
        <taxon>Bacillota</taxon>
        <taxon>Clostridia</taxon>
        <taxon>Eubacteriales</taxon>
        <taxon>Clostridiaceae</taxon>
        <taxon>Clostridium</taxon>
    </lineage>
</organism>
<gene>
    <name evidence="1" type="ORF">CLORY_20120</name>
</gene>